<sequence>MPVRHARNPKQLAARFWIVAEGICIDPFPAAAVVGCCSQRTIDSVGGAQDASGVGLIKISNQYWAHHQPTPPTSIQRLHRHGDSSAKFHSSASKLPALPARAAPEQPICHRCIKLISLTHFHHRPGDLAAQHRPFPIRDNSPAFPINSQIVHSQPRPAPCNVRLIPASPDSCALVQRVVDPVPRFIKWLDRVPPLFLFGSRYYLSTSYVTFLPPKLPHQSSLVPVLKQPNSEKRDPLSPLVRTLPSVPSFSPHRPALVLTSCRLHSALSTACSAFALCLVSHPCSTSSRTIPVLQVQTLTLFRRSPPSSTYHLRDTY</sequence>
<accession>A0A8H4LAG4</accession>
<reference evidence="1 2" key="1">
    <citation type="submission" date="2020-01" db="EMBL/GenBank/DDBJ databases">
        <title>Identification and distribution of gene clusters putatively required for synthesis of sphingolipid metabolism inhibitors in phylogenetically diverse species of the filamentous fungus Fusarium.</title>
        <authorList>
            <person name="Kim H.-S."/>
            <person name="Busman M."/>
            <person name="Brown D.W."/>
            <person name="Divon H."/>
            <person name="Uhlig S."/>
            <person name="Proctor R.H."/>
        </authorList>
    </citation>
    <scope>NUCLEOTIDE SEQUENCE [LARGE SCALE GENOMIC DNA]</scope>
    <source>
        <strain evidence="1 2">NRRL 20459</strain>
    </source>
</reference>
<evidence type="ECO:0000313" key="1">
    <source>
        <dbReference type="EMBL" id="KAF4465231.1"/>
    </source>
</evidence>
<proteinExistence type="predicted"/>
<dbReference type="AlphaFoldDB" id="A0A8H4LAG4"/>
<comment type="caution">
    <text evidence="1">The sequence shown here is derived from an EMBL/GenBank/DDBJ whole genome shotgun (WGS) entry which is preliminary data.</text>
</comment>
<dbReference type="EMBL" id="JAADYS010001069">
    <property type="protein sequence ID" value="KAF4465231.1"/>
    <property type="molecule type" value="Genomic_DNA"/>
</dbReference>
<evidence type="ECO:0000313" key="2">
    <source>
        <dbReference type="Proteomes" id="UP000554235"/>
    </source>
</evidence>
<protein>
    <submittedName>
        <fullName evidence="1">Uncharacterized protein</fullName>
    </submittedName>
</protein>
<keyword evidence="2" id="KW-1185">Reference proteome</keyword>
<organism evidence="1 2">
    <name type="scientific">Fusarium albosuccineum</name>
    <dbReference type="NCBI Taxonomy" id="1237068"/>
    <lineage>
        <taxon>Eukaryota</taxon>
        <taxon>Fungi</taxon>
        <taxon>Dikarya</taxon>
        <taxon>Ascomycota</taxon>
        <taxon>Pezizomycotina</taxon>
        <taxon>Sordariomycetes</taxon>
        <taxon>Hypocreomycetidae</taxon>
        <taxon>Hypocreales</taxon>
        <taxon>Nectriaceae</taxon>
        <taxon>Fusarium</taxon>
        <taxon>Fusarium decemcellulare species complex</taxon>
    </lineage>
</organism>
<gene>
    <name evidence="1" type="ORF">FALBO_7923</name>
</gene>
<dbReference type="Proteomes" id="UP000554235">
    <property type="component" value="Unassembled WGS sequence"/>
</dbReference>
<name>A0A8H4LAG4_9HYPO</name>